<dbReference type="Proteomes" id="UP000694044">
    <property type="component" value="Unassembled WGS sequence"/>
</dbReference>
<feature type="chain" id="PRO_5035938693" evidence="1">
    <location>
        <begin position="23"/>
        <end position="143"/>
    </location>
</feature>
<dbReference type="EMBL" id="JAGDFM010001019">
    <property type="protein sequence ID" value="KAG7375646.1"/>
    <property type="molecule type" value="Genomic_DNA"/>
</dbReference>
<dbReference type="PROSITE" id="PS51257">
    <property type="entry name" value="PROKAR_LIPOPROTEIN"/>
    <property type="match status" value="1"/>
</dbReference>
<name>A0A8T1V3Y8_9STRA</name>
<sequence length="143" mass="15532">MKNSPIAIATFVFAAALSCTLAADQVATTHGTLFLGASQSLAQSTLCLNGQSTCRGLGRLEDDDRVMRGLEQGGSGSAFRVPANETSGAPEMVCFGPYPHRCYGWYERRLEEVVDEHRRLERTGDSEVKDVSCIGQEWGLQCN</sequence>
<evidence type="ECO:0000313" key="2">
    <source>
        <dbReference type="EMBL" id="KAG7375646.1"/>
    </source>
</evidence>
<feature type="signal peptide" evidence="1">
    <location>
        <begin position="1"/>
        <end position="22"/>
    </location>
</feature>
<keyword evidence="1" id="KW-0732">Signal</keyword>
<keyword evidence="3" id="KW-1185">Reference proteome</keyword>
<accession>A0A8T1V3Y8</accession>
<evidence type="ECO:0000256" key="1">
    <source>
        <dbReference type="SAM" id="SignalP"/>
    </source>
</evidence>
<dbReference type="OrthoDB" id="105523at2759"/>
<gene>
    <name evidence="2" type="ORF">PHYPSEUDO_000361</name>
</gene>
<dbReference type="AlphaFoldDB" id="A0A8T1V3Y8"/>
<protein>
    <submittedName>
        <fullName evidence="2">Uncharacterized protein</fullName>
    </submittedName>
</protein>
<proteinExistence type="predicted"/>
<comment type="caution">
    <text evidence="2">The sequence shown here is derived from an EMBL/GenBank/DDBJ whole genome shotgun (WGS) entry which is preliminary data.</text>
</comment>
<organism evidence="2 3">
    <name type="scientific">Phytophthora pseudosyringae</name>
    <dbReference type="NCBI Taxonomy" id="221518"/>
    <lineage>
        <taxon>Eukaryota</taxon>
        <taxon>Sar</taxon>
        <taxon>Stramenopiles</taxon>
        <taxon>Oomycota</taxon>
        <taxon>Peronosporomycetes</taxon>
        <taxon>Peronosporales</taxon>
        <taxon>Peronosporaceae</taxon>
        <taxon>Phytophthora</taxon>
    </lineage>
</organism>
<evidence type="ECO:0000313" key="3">
    <source>
        <dbReference type="Proteomes" id="UP000694044"/>
    </source>
</evidence>
<reference evidence="2" key="1">
    <citation type="submission" date="2021-02" db="EMBL/GenBank/DDBJ databases">
        <authorList>
            <person name="Palmer J.M."/>
        </authorList>
    </citation>
    <scope>NUCLEOTIDE SEQUENCE</scope>
    <source>
        <strain evidence="2">SCRP734</strain>
    </source>
</reference>